<proteinExistence type="predicted"/>
<evidence type="ECO:0000313" key="3">
    <source>
        <dbReference type="Proteomes" id="UP000753908"/>
    </source>
</evidence>
<feature type="compositionally biased region" description="Basic and acidic residues" evidence="1">
    <location>
        <begin position="122"/>
        <end position="133"/>
    </location>
</feature>
<dbReference type="Proteomes" id="UP000753908">
    <property type="component" value="Unassembled WGS sequence"/>
</dbReference>
<sequence>MKFVTVNLSALWHSFRLFVASCACALILFSNALPAYSLPNIPNPFASDNAAATPTSPTEGEAQLRGIEAGGQKTVNRSQDLLSGEEVMRKSNEGLNEVQGAADINKMKRPSNTGAESVEGIIQEKLEEATGQK</sequence>
<evidence type="ECO:0000256" key="1">
    <source>
        <dbReference type="SAM" id="MobiDB-lite"/>
    </source>
</evidence>
<evidence type="ECO:0000313" key="2">
    <source>
        <dbReference type="EMBL" id="MBW4546758.1"/>
    </source>
</evidence>
<reference evidence="2" key="2">
    <citation type="journal article" date="2022" name="Microbiol. Resour. Announc.">
        <title>Metagenome Sequencing to Explore Phylogenomics of Terrestrial Cyanobacteria.</title>
        <authorList>
            <person name="Ward R.D."/>
            <person name="Stajich J.E."/>
            <person name="Johansen J.R."/>
            <person name="Huntemann M."/>
            <person name="Clum A."/>
            <person name="Foster B."/>
            <person name="Foster B."/>
            <person name="Roux S."/>
            <person name="Palaniappan K."/>
            <person name="Varghese N."/>
            <person name="Mukherjee S."/>
            <person name="Reddy T.B.K."/>
            <person name="Daum C."/>
            <person name="Copeland A."/>
            <person name="Chen I.A."/>
            <person name="Ivanova N.N."/>
            <person name="Kyrpides N.C."/>
            <person name="Shapiro N."/>
            <person name="Eloe-Fadrosh E.A."/>
            <person name="Pietrasiak N."/>
        </authorList>
    </citation>
    <scope>NUCLEOTIDE SEQUENCE</scope>
    <source>
        <strain evidence="2">CPER-KK1</strain>
    </source>
</reference>
<organism evidence="2 3">
    <name type="scientific">Symplocastrum torsivum CPER-KK1</name>
    <dbReference type="NCBI Taxonomy" id="450513"/>
    <lineage>
        <taxon>Bacteria</taxon>
        <taxon>Bacillati</taxon>
        <taxon>Cyanobacteriota</taxon>
        <taxon>Cyanophyceae</taxon>
        <taxon>Oscillatoriophycideae</taxon>
        <taxon>Oscillatoriales</taxon>
        <taxon>Microcoleaceae</taxon>
        <taxon>Symplocastrum</taxon>
    </lineage>
</organism>
<feature type="region of interest" description="Disordered" evidence="1">
    <location>
        <begin position="107"/>
        <end position="133"/>
    </location>
</feature>
<name>A0A951PPX1_9CYAN</name>
<gene>
    <name evidence="2" type="ORF">KME25_20285</name>
</gene>
<protein>
    <submittedName>
        <fullName evidence="2">Low temperature-induced protein</fullName>
    </submittedName>
</protein>
<comment type="caution">
    <text evidence="2">The sequence shown here is derived from an EMBL/GenBank/DDBJ whole genome shotgun (WGS) entry which is preliminary data.</text>
</comment>
<dbReference type="AlphaFoldDB" id="A0A951PPX1"/>
<dbReference type="EMBL" id="JAHHIF010000029">
    <property type="protein sequence ID" value="MBW4546758.1"/>
    <property type="molecule type" value="Genomic_DNA"/>
</dbReference>
<accession>A0A951PPX1</accession>
<reference evidence="2" key="1">
    <citation type="submission" date="2021-05" db="EMBL/GenBank/DDBJ databases">
        <authorList>
            <person name="Pietrasiak N."/>
            <person name="Ward R."/>
            <person name="Stajich J.E."/>
            <person name="Kurbessoian T."/>
        </authorList>
    </citation>
    <scope>NUCLEOTIDE SEQUENCE</scope>
    <source>
        <strain evidence="2">CPER-KK1</strain>
    </source>
</reference>